<reference evidence="4 5" key="1">
    <citation type="journal article" date="2011" name="Syst. Appl. Microbiol.">
        <title>Defluviimonas denitrificans gen. nov., sp. nov., and Pararhodobacter aggregans gen. nov., sp. nov., non-phototrophic Rhodobacteraceae from the biofilter of a marine aquaculture.</title>
        <authorList>
            <person name="Foesel B.U."/>
            <person name="Drake H.L."/>
            <person name="Schramm A."/>
        </authorList>
    </citation>
    <scope>NUCLEOTIDE SEQUENCE [LARGE SCALE GENOMIC DNA]</scope>
    <source>
        <strain evidence="4 5">D1-19</strain>
    </source>
</reference>
<sequence>MNAKTLTAVALLMAALPAASFAQSAPVRPAPPTLDFAAADTDGSGGISAEEWTAYSATLHSEMRAQRIATRADALIAAGDANGDTALDRDELIAAMTAQADERREARGEGRGRMRAMMARHHGGDDHGRWGRDGERREMRGERGGERGGMHGDRGGDRGGDRAGMRDGMRGGPGGHGFARIDANGDGQIDAEELAHAQEMINWMAQRPVRN</sequence>
<dbReference type="AlphaFoldDB" id="A0A2T7UMC0"/>
<dbReference type="Pfam" id="PF13202">
    <property type="entry name" value="EF-hand_5"/>
    <property type="match status" value="2"/>
</dbReference>
<comment type="caution">
    <text evidence="4">The sequence shown here is derived from an EMBL/GenBank/DDBJ whole genome shotgun (WGS) entry which is preliminary data.</text>
</comment>
<dbReference type="OrthoDB" id="7871731at2"/>
<dbReference type="EMBL" id="QDDR01000011">
    <property type="protein sequence ID" value="PVE45845.1"/>
    <property type="molecule type" value="Genomic_DNA"/>
</dbReference>
<dbReference type="SMART" id="SM00054">
    <property type="entry name" value="EFh"/>
    <property type="match status" value="3"/>
</dbReference>
<accession>A0A2T7UMC0</accession>
<feature type="compositionally biased region" description="Basic and acidic residues" evidence="1">
    <location>
        <begin position="122"/>
        <end position="168"/>
    </location>
</feature>
<keyword evidence="2" id="KW-0732">Signal</keyword>
<evidence type="ECO:0000313" key="5">
    <source>
        <dbReference type="Proteomes" id="UP000244810"/>
    </source>
</evidence>
<feature type="domain" description="EF-hand" evidence="3">
    <location>
        <begin position="178"/>
        <end position="204"/>
    </location>
</feature>
<protein>
    <recommendedName>
        <fullName evidence="3">EF-hand domain-containing protein</fullName>
    </recommendedName>
</protein>
<dbReference type="GO" id="GO:0005509">
    <property type="term" value="F:calcium ion binding"/>
    <property type="evidence" value="ECO:0007669"/>
    <property type="project" value="InterPro"/>
</dbReference>
<feature type="signal peptide" evidence="2">
    <location>
        <begin position="1"/>
        <end position="24"/>
    </location>
</feature>
<name>A0A2T7UMC0_9RHOB</name>
<feature type="region of interest" description="Disordered" evidence="1">
    <location>
        <begin position="121"/>
        <end position="168"/>
    </location>
</feature>
<gene>
    <name evidence="4" type="ORF">DDE23_18670</name>
</gene>
<dbReference type="RefSeq" id="WP_107754827.1">
    <property type="nucleotide sequence ID" value="NZ_QBKF01000017.1"/>
</dbReference>
<dbReference type="PROSITE" id="PS50222">
    <property type="entry name" value="EF_HAND_2"/>
    <property type="match status" value="1"/>
</dbReference>
<dbReference type="Proteomes" id="UP000244810">
    <property type="component" value="Unassembled WGS sequence"/>
</dbReference>
<dbReference type="Gene3D" id="1.10.238.10">
    <property type="entry name" value="EF-hand"/>
    <property type="match status" value="1"/>
</dbReference>
<organism evidence="4 5">
    <name type="scientific">Pararhodobacter aggregans</name>
    <dbReference type="NCBI Taxonomy" id="404875"/>
    <lineage>
        <taxon>Bacteria</taxon>
        <taxon>Pseudomonadati</taxon>
        <taxon>Pseudomonadota</taxon>
        <taxon>Alphaproteobacteria</taxon>
        <taxon>Rhodobacterales</taxon>
        <taxon>Paracoccaceae</taxon>
        <taxon>Pararhodobacter</taxon>
    </lineage>
</organism>
<feature type="chain" id="PRO_5015520934" description="EF-hand domain-containing protein" evidence="2">
    <location>
        <begin position="25"/>
        <end position="211"/>
    </location>
</feature>
<dbReference type="InterPro" id="IPR018247">
    <property type="entry name" value="EF_Hand_1_Ca_BS"/>
</dbReference>
<dbReference type="PROSITE" id="PS00018">
    <property type="entry name" value="EF_HAND_1"/>
    <property type="match status" value="1"/>
</dbReference>
<evidence type="ECO:0000313" key="4">
    <source>
        <dbReference type="EMBL" id="PVE45845.1"/>
    </source>
</evidence>
<dbReference type="InterPro" id="IPR002048">
    <property type="entry name" value="EF_hand_dom"/>
</dbReference>
<evidence type="ECO:0000256" key="1">
    <source>
        <dbReference type="SAM" id="MobiDB-lite"/>
    </source>
</evidence>
<dbReference type="InterPro" id="IPR011992">
    <property type="entry name" value="EF-hand-dom_pair"/>
</dbReference>
<dbReference type="SUPFAM" id="SSF47473">
    <property type="entry name" value="EF-hand"/>
    <property type="match status" value="1"/>
</dbReference>
<proteinExistence type="predicted"/>
<evidence type="ECO:0000259" key="3">
    <source>
        <dbReference type="PROSITE" id="PS50222"/>
    </source>
</evidence>
<keyword evidence="5" id="KW-1185">Reference proteome</keyword>
<evidence type="ECO:0000256" key="2">
    <source>
        <dbReference type="SAM" id="SignalP"/>
    </source>
</evidence>